<reference evidence="2 3" key="1">
    <citation type="journal article" date="2021" name="BMC Biol.">
        <title>Horizontally acquired antibacterial genes associated with adaptive radiation of ladybird beetles.</title>
        <authorList>
            <person name="Li H.S."/>
            <person name="Tang X.F."/>
            <person name="Huang Y.H."/>
            <person name="Xu Z.Y."/>
            <person name="Chen M.L."/>
            <person name="Du X.Y."/>
            <person name="Qiu B.Y."/>
            <person name="Chen P.T."/>
            <person name="Zhang W."/>
            <person name="Slipinski A."/>
            <person name="Escalona H.E."/>
            <person name="Waterhouse R.M."/>
            <person name="Zwick A."/>
            <person name="Pang H."/>
        </authorList>
    </citation>
    <scope>NUCLEOTIDE SEQUENCE [LARGE SCALE GENOMIC DNA]</scope>
    <source>
        <strain evidence="2">SYSU2018</strain>
    </source>
</reference>
<dbReference type="Gene3D" id="3.90.550.50">
    <property type="match status" value="1"/>
</dbReference>
<dbReference type="EMBL" id="JABFTP020000103">
    <property type="protein sequence ID" value="KAL3277821.1"/>
    <property type="molecule type" value="Genomic_DNA"/>
</dbReference>
<dbReference type="AlphaFoldDB" id="A0ABD2NGA5"/>
<evidence type="ECO:0000256" key="1">
    <source>
        <dbReference type="SAM" id="Phobius"/>
    </source>
</evidence>
<sequence length="118" mass="13421">MKKKIGLIWGLLLGNIFCFIFLLRFTSTVKNTCFNPIELNELHSEKYKSSKHDINLIMVGVMTAPKYFTTRAKAVYDTWGREVPGTIKFYSSEGSSSSQIPLIALKDVDDSYPPQKNH</sequence>
<organism evidence="2 3">
    <name type="scientific">Cryptolaemus montrouzieri</name>
    <dbReference type="NCBI Taxonomy" id="559131"/>
    <lineage>
        <taxon>Eukaryota</taxon>
        <taxon>Metazoa</taxon>
        <taxon>Ecdysozoa</taxon>
        <taxon>Arthropoda</taxon>
        <taxon>Hexapoda</taxon>
        <taxon>Insecta</taxon>
        <taxon>Pterygota</taxon>
        <taxon>Neoptera</taxon>
        <taxon>Endopterygota</taxon>
        <taxon>Coleoptera</taxon>
        <taxon>Polyphaga</taxon>
        <taxon>Cucujiformia</taxon>
        <taxon>Coccinelloidea</taxon>
        <taxon>Coccinellidae</taxon>
        <taxon>Scymninae</taxon>
        <taxon>Scymnini</taxon>
        <taxon>Cryptolaemus</taxon>
    </lineage>
</organism>
<accession>A0ABD2NGA5</accession>
<feature type="transmembrane region" description="Helical" evidence="1">
    <location>
        <begin position="7"/>
        <end position="25"/>
    </location>
</feature>
<keyword evidence="1" id="KW-0472">Membrane</keyword>
<keyword evidence="1" id="KW-1133">Transmembrane helix</keyword>
<protein>
    <submittedName>
        <fullName evidence="2">Uncharacterized protein</fullName>
    </submittedName>
</protein>
<evidence type="ECO:0000313" key="3">
    <source>
        <dbReference type="Proteomes" id="UP001516400"/>
    </source>
</evidence>
<proteinExistence type="predicted"/>
<comment type="caution">
    <text evidence="2">The sequence shown here is derived from an EMBL/GenBank/DDBJ whole genome shotgun (WGS) entry which is preliminary data.</text>
</comment>
<name>A0ABD2NGA5_9CUCU</name>
<evidence type="ECO:0000313" key="2">
    <source>
        <dbReference type="EMBL" id="KAL3277821.1"/>
    </source>
</evidence>
<keyword evidence="3" id="KW-1185">Reference proteome</keyword>
<gene>
    <name evidence="2" type="ORF">HHI36_013163</name>
</gene>
<dbReference type="Proteomes" id="UP001516400">
    <property type="component" value="Unassembled WGS sequence"/>
</dbReference>
<keyword evidence="1" id="KW-0812">Transmembrane</keyword>